<sequence>MITDIIKVLIVEDDPFWQKRLSADLDMEADIHVVGVAGSRSEALELAETNDFDVVLMDIQLTTARLDGLDTTRDMMVAKGGKLKIIMLTSLDDQDVIVKSFQNGAVNYITKSSYSDIVQAIRDAYHSIPTLHADSIPAVMKEMKLSLLTPVEKEVYLLKERGMSKPEIAGRLHKSVNTIKTQLRTIKNKLLKLP</sequence>
<dbReference type="GO" id="GO:0003677">
    <property type="term" value="F:DNA binding"/>
    <property type="evidence" value="ECO:0007669"/>
    <property type="project" value="UniProtKB-KW"/>
</dbReference>
<dbReference type="RefSeq" id="WP_188173463.1">
    <property type="nucleotide sequence ID" value="NZ_JACVVD010000002.1"/>
</dbReference>
<evidence type="ECO:0000259" key="6">
    <source>
        <dbReference type="PROSITE" id="PS50110"/>
    </source>
</evidence>
<reference evidence="7" key="1">
    <citation type="submission" date="2020-09" db="EMBL/GenBank/DDBJ databases">
        <title>Draft Genome Sequence of Paenibacillus sp. WST5.</title>
        <authorList>
            <person name="Bao Z."/>
        </authorList>
    </citation>
    <scope>NUCLEOTIDE SEQUENCE</scope>
    <source>
        <strain evidence="7">WST5</strain>
    </source>
</reference>
<evidence type="ECO:0000256" key="2">
    <source>
        <dbReference type="ARBA" id="ARBA00023015"/>
    </source>
</evidence>
<dbReference type="SMART" id="SM00448">
    <property type="entry name" value="REC"/>
    <property type="match status" value="1"/>
</dbReference>
<dbReference type="PROSITE" id="PS50110">
    <property type="entry name" value="RESPONSE_REGULATORY"/>
    <property type="match status" value="1"/>
</dbReference>
<accession>A0A926QHM3</accession>
<dbReference type="Pfam" id="PF08281">
    <property type="entry name" value="Sigma70_r4_2"/>
    <property type="match status" value="1"/>
</dbReference>
<dbReference type="PANTHER" id="PTHR43214">
    <property type="entry name" value="TWO-COMPONENT RESPONSE REGULATOR"/>
    <property type="match status" value="1"/>
</dbReference>
<keyword evidence="8" id="KW-1185">Reference proteome</keyword>
<protein>
    <submittedName>
        <fullName evidence="7">Response regulator transcription factor</fullName>
    </submittedName>
</protein>
<dbReference type="GO" id="GO:0000160">
    <property type="term" value="P:phosphorelay signal transduction system"/>
    <property type="evidence" value="ECO:0007669"/>
    <property type="project" value="InterPro"/>
</dbReference>
<dbReference type="InterPro" id="IPR039420">
    <property type="entry name" value="WalR-like"/>
</dbReference>
<keyword evidence="1 5" id="KW-0597">Phosphoprotein</keyword>
<evidence type="ECO:0000256" key="1">
    <source>
        <dbReference type="ARBA" id="ARBA00022553"/>
    </source>
</evidence>
<dbReference type="PRINTS" id="PR00038">
    <property type="entry name" value="HTHLUXR"/>
</dbReference>
<evidence type="ECO:0000313" key="8">
    <source>
        <dbReference type="Proteomes" id="UP000650466"/>
    </source>
</evidence>
<evidence type="ECO:0000256" key="5">
    <source>
        <dbReference type="PROSITE-ProRule" id="PRU00169"/>
    </source>
</evidence>
<dbReference type="AlphaFoldDB" id="A0A926QHM3"/>
<comment type="caution">
    <text evidence="7">The sequence shown here is derived from an EMBL/GenBank/DDBJ whole genome shotgun (WGS) entry which is preliminary data.</text>
</comment>
<dbReference type="EMBL" id="JACVVD010000002">
    <property type="protein sequence ID" value="MBD0379660.1"/>
    <property type="molecule type" value="Genomic_DNA"/>
</dbReference>
<feature type="modified residue" description="4-aspartylphosphate" evidence="5">
    <location>
        <position position="58"/>
    </location>
</feature>
<keyword evidence="3" id="KW-0238">DNA-binding</keyword>
<dbReference type="InterPro" id="IPR058245">
    <property type="entry name" value="NreC/VraR/RcsB-like_REC"/>
</dbReference>
<feature type="domain" description="Response regulatory" evidence="6">
    <location>
        <begin position="7"/>
        <end position="126"/>
    </location>
</feature>
<evidence type="ECO:0000313" key="7">
    <source>
        <dbReference type="EMBL" id="MBD0379660.1"/>
    </source>
</evidence>
<dbReference type="InterPro" id="IPR016032">
    <property type="entry name" value="Sig_transdc_resp-reg_C-effctor"/>
</dbReference>
<dbReference type="InterPro" id="IPR011006">
    <property type="entry name" value="CheY-like_superfamily"/>
</dbReference>
<keyword evidence="4" id="KW-0804">Transcription</keyword>
<name>A0A926QHM3_9BACL</name>
<dbReference type="InterPro" id="IPR013249">
    <property type="entry name" value="RNA_pol_sigma70_r4_t2"/>
</dbReference>
<dbReference type="CDD" id="cd17535">
    <property type="entry name" value="REC_NarL-like"/>
    <property type="match status" value="1"/>
</dbReference>
<dbReference type="Pfam" id="PF00072">
    <property type="entry name" value="Response_reg"/>
    <property type="match status" value="1"/>
</dbReference>
<dbReference type="PANTHER" id="PTHR43214:SF43">
    <property type="entry name" value="TWO-COMPONENT RESPONSE REGULATOR"/>
    <property type="match status" value="1"/>
</dbReference>
<organism evidence="7 8">
    <name type="scientific">Paenibacillus sedimenti</name>
    <dbReference type="NCBI Taxonomy" id="2770274"/>
    <lineage>
        <taxon>Bacteria</taxon>
        <taxon>Bacillati</taxon>
        <taxon>Bacillota</taxon>
        <taxon>Bacilli</taxon>
        <taxon>Bacillales</taxon>
        <taxon>Paenibacillaceae</taxon>
        <taxon>Paenibacillus</taxon>
    </lineage>
</organism>
<dbReference type="Gene3D" id="3.40.50.2300">
    <property type="match status" value="1"/>
</dbReference>
<evidence type="ECO:0000256" key="4">
    <source>
        <dbReference type="ARBA" id="ARBA00023163"/>
    </source>
</evidence>
<dbReference type="GO" id="GO:0006352">
    <property type="term" value="P:DNA-templated transcription initiation"/>
    <property type="evidence" value="ECO:0007669"/>
    <property type="project" value="InterPro"/>
</dbReference>
<dbReference type="GO" id="GO:0016987">
    <property type="term" value="F:sigma factor activity"/>
    <property type="evidence" value="ECO:0007669"/>
    <property type="project" value="InterPro"/>
</dbReference>
<dbReference type="SUPFAM" id="SSF46894">
    <property type="entry name" value="C-terminal effector domain of the bipartite response regulators"/>
    <property type="match status" value="1"/>
</dbReference>
<evidence type="ECO:0000256" key="3">
    <source>
        <dbReference type="ARBA" id="ARBA00023125"/>
    </source>
</evidence>
<dbReference type="Proteomes" id="UP000650466">
    <property type="component" value="Unassembled WGS sequence"/>
</dbReference>
<dbReference type="InterPro" id="IPR000792">
    <property type="entry name" value="Tscrpt_reg_LuxR_C"/>
</dbReference>
<keyword evidence="2" id="KW-0805">Transcription regulation</keyword>
<proteinExistence type="predicted"/>
<dbReference type="SUPFAM" id="SSF52172">
    <property type="entry name" value="CheY-like"/>
    <property type="match status" value="1"/>
</dbReference>
<gene>
    <name evidence="7" type="ORF">ICC18_06000</name>
</gene>
<dbReference type="InterPro" id="IPR001789">
    <property type="entry name" value="Sig_transdc_resp-reg_receiver"/>
</dbReference>